<dbReference type="EMBL" id="BARU01048120">
    <property type="protein sequence ID" value="GAH93531.1"/>
    <property type="molecule type" value="Genomic_DNA"/>
</dbReference>
<reference evidence="1" key="1">
    <citation type="journal article" date="2014" name="Front. Microbiol.">
        <title>High frequency of phylogenetically diverse reductive dehalogenase-homologous genes in deep subseafloor sedimentary metagenomes.</title>
        <authorList>
            <person name="Kawai M."/>
            <person name="Futagami T."/>
            <person name="Toyoda A."/>
            <person name="Takaki Y."/>
            <person name="Nishi S."/>
            <person name="Hori S."/>
            <person name="Arai W."/>
            <person name="Tsubouchi T."/>
            <person name="Morono Y."/>
            <person name="Uchiyama I."/>
            <person name="Ito T."/>
            <person name="Fujiyama A."/>
            <person name="Inagaki F."/>
            <person name="Takami H."/>
        </authorList>
    </citation>
    <scope>NUCLEOTIDE SEQUENCE</scope>
    <source>
        <strain evidence="1">Expedition CK06-06</strain>
    </source>
</reference>
<protein>
    <submittedName>
        <fullName evidence="1">Uncharacterized protein</fullName>
    </submittedName>
</protein>
<accession>X1JFR3</accession>
<gene>
    <name evidence="1" type="ORF">S03H2_71710</name>
</gene>
<evidence type="ECO:0000313" key="1">
    <source>
        <dbReference type="EMBL" id="GAH93531.1"/>
    </source>
</evidence>
<comment type="caution">
    <text evidence="1">The sequence shown here is derived from an EMBL/GenBank/DDBJ whole genome shotgun (WGS) entry which is preliminary data.</text>
</comment>
<dbReference type="InterPro" id="IPR036388">
    <property type="entry name" value="WH-like_DNA-bd_sf"/>
</dbReference>
<organism evidence="1">
    <name type="scientific">marine sediment metagenome</name>
    <dbReference type="NCBI Taxonomy" id="412755"/>
    <lineage>
        <taxon>unclassified sequences</taxon>
        <taxon>metagenomes</taxon>
        <taxon>ecological metagenomes</taxon>
    </lineage>
</organism>
<name>X1JFR3_9ZZZZ</name>
<dbReference type="Gene3D" id="1.10.10.10">
    <property type="entry name" value="Winged helix-like DNA-binding domain superfamily/Winged helix DNA-binding domain"/>
    <property type="match status" value="1"/>
</dbReference>
<sequence length="62" mass="6980">MQLPPAEFKSICDILLKEGSIVILGDEIFSSNALEAIKKDIIERVDRFHKKNPLKKGLDKEG</sequence>
<dbReference type="AlphaFoldDB" id="X1JFR3"/>
<proteinExistence type="predicted"/>
<feature type="non-terminal residue" evidence="1">
    <location>
        <position position="62"/>
    </location>
</feature>